<dbReference type="RefSeq" id="WP_095493158.1">
    <property type="nucleotide sequence ID" value="NZ_NPKJ01000042.1"/>
</dbReference>
<evidence type="ECO:0000313" key="2">
    <source>
        <dbReference type="Proteomes" id="UP000216442"/>
    </source>
</evidence>
<dbReference type="EMBL" id="NPKJ01000042">
    <property type="protein sequence ID" value="PAQ09209.1"/>
    <property type="molecule type" value="Genomic_DNA"/>
</dbReference>
<organism evidence="1 2">
    <name type="scientific">Mesorhizobium temperatum</name>
    <dbReference type="NCBI Taxonomy" id="241416"/>
    <lineage>
        <taxon>Bacteria</taxon>
        <taxon>Pseudomonadati</taxon>
        <taxon>Pseudomonadota</taxon>
        <taxon>Alphaproteobacteria</taxon>
        <taxon>Hyphomicrobiales</taxon>
        <taxon>Phyllobacteriaceae</taxon>
        <taxon>Mesorhizobium</taxon>
    </lineage>
</organism>
<dbReference type="Gene3D" id="3.40.50.1110">
    <property type="entry name" value="SGNH hydrolase"/>
    <property type="match status" value="1"/>
</dbReference>
<keyword evidence="2" id="KW-1185">Reference proteome</keyword>
<sequence>MARPATAAVRLLTGEREPVRLATTVNILLRGLQTIDGMPCEVGDRVLVKHQADQRQNGIYTVSEGEWFRAADARTARTLQKGTTVHIQVGTINAGRVFEFSADEPVVGSDAITIAAFVPPDIAEVVEDVESLRDEAQVLKDATEASAGQAAASAASSAANAGQTAADVVTTAANLASAQAARDASLYGKGIFPTTAAAVGFGIVGSGAITAGAGGANGTFDLAFTGGAGSGAAGRFVVAGGALTQILITAPGSYTVAPAFSFAASVGLAGASAAAVLARNVEVGEYFWTEVSTGILGMYTVAAGPVAVDTGVRASAAEVIALIGSRTVGPVPITGSVGGTVVSNSSVYYWPGSLSTVDEFLSSVELGFGAGPGTIHIVFAHVEGDGTLTLVSEQTIPVVAGPSSVNSGLSILKPAGSVMGLQRTGAGTWYYTAGAIPNGESEWFTAAVPSSHTAKTIGFTNGPQWKATFTGEVGTKARAAYDTANGLVDVVGSELVTGWPSLVNTGANTPANYSIVMQTPAPAAGFITQVDVGISGAGAALVHVVEVSAGPTVNVISTTPITLANGVPPIPLSIPIAAGQYPAISGGGFKFQNSVNPEGIPVWLRNGALSNGASVANSTQHRYEVRFTIKTGLIADAARALNGGTQNTGMNLLADADPNGVVDATAIFASAGAAHPNPYVPPGSFALTAMPKSGDGFWGPGKPFVDGRRFFVPARPSLFNLSDGFRAKMAEHIANNDVLCLIADSIGHWALASNGSAHWFNRVTQFANLGIADDEPGMTALRPSSTYKPAFYGVTTSGTVSTGTRGPLGESIILADDASLTFTGAYEQVDVHYTQDAGQGSLAFAFNGGAAYKTVNTAGALALDQYSGPSLTGQAASGNYTLTAVGGPVEITGLIRLGIKAAGSRPRLRTLRAAHGSYTFASFNAPRLASAVAQCGYAGGKIVPVLALGINDSFSTPPATISANITSIINTLEAAGAPRMMAMPPTRPSSAWDSNYTGGRTYDAALGAIRQTYRSRNVLTVPIDGFDYVSSGAYQEGLHYNDAGHDSNALRFIEYVAERG</sequence>
<dbReference type="SUPFAM" id="SSF52266">
    <property type="entry name" value="SGNH hydrolase"/>
    <property type="match status" value="1"/>
</dbReference>
<dbReference type="Proteomes" id="UP000216442">
    <property type="component" value="Unassembled WGS sequence"/>
</dbReference>
<dbReference type="GO" id="GO:0016788">
    <property type="term" value="F:hydrolase activity, acting on ester bonds"/>
    <property type="evidence" value="ECO:0007669"/>
    <property type="project" value="UniProtKB-ARBA"/>
</dbReference>
<comment type="caution">
    <text evidence="1">The sequence shown here is derived from an EMBL/GenBank/DDBJ whole genome shotgun (WGS) entry which is preliminary data.</text>
</comment>
<dbReference type="OrthoDB" id="8101534at2"/>
<accession>A0A271LM73</accession>
<name>A0A271LM73_9HYPH</name>
<proteinExistence type="predicted"/>
<gene>
    <name evidence="1" type="ORF">CIT26_14075</name>
</gene>
<reference evidence="1 2" key="1">
    <citation type="submission" date="2017-08" db="EMBL/GenBank/DDBJ databases">
        <title>Mesorhizobium wenxinae sp. nov., a novel rhizobial species isolated from root nodules of chickpea (Cicer arietinum L.).</title>
        <authorList>
            <person name="Zhang J."/>
        </authorList>
    </citation>
    <scope>NUCLEOTIDE SEQUENCE [LARGE SCALE GENOMIC DNA]</scope>
    <source>
        <strain evidence="1 2">SDW018</strain>
    </source>
</reference>
<dbReference type="InterPro" id="IPR036514">
    <property type="entry name" value="SGNH_hydro_sf"/>
</dbReference>
<evidence type="ECO:0000313" key="1">
    <source>
        <dbReference type="EMBL" id="PAQ09209.1"/>
    </source>
</evidence>
<protein>
    <submittedName>
        <fullName evidence="1">Uncharacterized protein</fullName>
    </submittedName>
</protein>
<dbReference type="AlphaFoldDB" id="A0A271LM73"/>